<evidence type="ECO:0000256" key="13">
    <source>
        <dbReference type="ARBA" id="ARBA00022982"/>
    </source>
</evidence>
<comment type="cofactor">
    <cofactor evidence="1">
        <name>heme b</name>
        <dbReference type="ChEBI" id="CHEBI:60344"/>
    </cofactor>
</comment>
<evidence type="ECO:0000256" key="2">
    <source>
        <dbReference type="ARBA" id="ARBA00004141"/>
    </source>
</evidence>
<dbReference type="EMBL" id="VIIS01001967">
    <property type="protein sequence ID" value="KAF0290276.1"/>
    <property type="molecule type" value="Genomic_DNA"/>
</dbReference>
<comment type="subcellular location">
    <subcellularLocation>
        <location evidence="2">Membrane</location>
        <topology evidence="2">Multi-pass membrane protein</topology>
    </subcellularLocation>
    <subcellularLocation>
        <location evidence="3">Secreted</location>
    </subcellularLocation>
</comment>
<comment type="similarity">
    <text evidence="5">Belongs to the FRRS1 family.</text>
</comment>
<keyword evidence="9" id="KW-0399">Innate immunity</keyword>
<dbReference type="Pfam" id="PF02014">
    <property type="entry name" value="Reeler"/>
    <property type="match status" value="1"/>
</dbReference>
<keyword evidence="25" id="KW-1185">Reference proteome</keyword>
<keyword evidence="17 19" id="KW-0472">Membrane</keyword>
<organism evidence="24 25">
    <name type="scientific">Amphibalanus amphitrite</name>
    <name type="common">Striped barnacle</name>
    <name type="synonym">Balanus amphitrite</name>
    <dbReference type="NCBI Taxonomy" id="1232801"/>
    <lineage>
        <taxon>Eukaryota</taxon>
        <taxon>Metazoa</taxon>
        <taxon>Ecdysozoa</taxon>
        <taxon>Arthropoda</taxon>
        <taxon>Crustacea</taxon>
        <taxon>Multicrustacea</taxon>
        <taxon>Cirripedia</taxon>
        <taxon>Thoracica</taxon>
        <taxon>Thoracicalcarea</taxon>
        <taxon>Balanomorpha</taxon>
        <taxon>Balanoidea</taxon>
        <taxon>Balanidae</taxon>
        <taxon>Amphibalaninae</taxon>
        <taxon>Amphibalanus</taxon>
    </lineage>
</organism>
<protein>
    <submittedName>
        <fullName evidence="24">Putative ferric-chelate reductase 1</fullName>
    </submittedName>
</protein>
<keyword evidence="16" id="KW-0044">Antibiotic</keyword>
<evidence type="ECO:0000256" key="1">
    <source>
        <dbReference type="ARBA" id="ARBA00001970"/>
    </source>
</evidence>
<evidence type="ECO:0000313" key="24">
    <source>
        <dbReference type="EMBL" id="KAF0290276.1"/>
    </source>
</evidence>
<evidence type="ECO:0000256" key="12">
    <source>
        <dbReference type="ARBA" id="ARBA00022859"/>
    </source>
</evidence>
<dbReference type="InterPro" id="IPR002861">
    <property type="entry name" value="Reeler_dom"/>
</dbReference>
<feature type="transmembrane region" description="Helical" evidence="19">
    <location>
        <begin position="517"/>
        <end position="538"/>
    </location>
</feature>
<dbReference type="InterPro" id="IPR005018">
    <property type="entry name" value="DOMON_domain"/>
</dbReference>
<keyword evidence="13" id="KW-0249">Electron transport</keyword>
<dbReference type="InterPro" id="IPR006593">
    <property type="entry name" value="Cyt_b561/ferric_Rdtase_TM"/>
</dbReference>
<reference evidence="24 25" key="1">
    <citation type="submission" date="2019-07" db="EMBL/GenBank/DDBJ databases">
        <title>Draft genome assembly of a fouling barnacle, Amphibalanus amphitrite (Darwin, 1854): The first reference genome for Thecostraca.</title>
        <authorList>
            <person name="Kim W."/>
        </authorList>
    </citation>
    <scope>NUCLEOTIDE SEQUENCE [LARGE SCALE GENOMIC DNA]</scope>
    <source>
        <strain evidence="24">SNU_AA5</strain>
        <tissue evidence="24">Soma without cirri and trophi</tissue>
    </source>
</reference>
<comment type="caution">
    <text evidence="24">The sequence shown here is derived from an EMBL/GenBank/DDBJ whole genome shotgun (WGS) entry which is preliminary data.</text>
</comment>
<dbReference type="PANTHER" id="PTHR45828">
    <property type="entry name" value="CYTOCHROME B561/FERRIC REDUCTASE TRANSMEMBRANE"/>
    <property type="match status" value="1"/>
</dbReference>
<proteinExistence type="inferred from homology"/>
<feature type="domain" description="DOMON" evidence="21">
    <location>
        <begin position="214"/>
        <end position="338"/>
    </location>
</feature>
<dbReference type="GO" id="GO:0045087">
    <property type="term" value="P:innate immune response"/>
    <property type="evidence" value="ECO:0007669"/>
    <property type="project" value="UniProtKB-KW"/>
</dbReference>
<evidence type="ECO:0000256" key="8">
    <source>
        <dbReference type="ARBA" id="ARBA00022529"/>
    </source>
</evidence>
<gene>
    <name evidence="24" type="ORF">FJT64_011490</name>
</gene>
<evidence type="ECO:0000256" key="9">
    <source>
        <dbReference type="ARBA" id="ARBA00022588"/>
    </source>
</evidence>
<dbReference type="PROSITE" id="PS50836">
    <property type="entry name" value="DOMON"/>
    <property type="match status" value="1"/>
</dbReference>
<dbReference type="PROSITE" id="PS50939">
    <property type="entry name" value="CYTOCHROME_B561"/>
    <property type="match status" value="1"/>
</dbReference>
<evidence type="ECO:0000256" key="4">
    <source>
        <dbReference type="ARBA" id="ARBA00008501"/>
    </source>
</evidence>
<evidence type="ECO:0000256" key="7">
    <source>
        <dbReference type="ARBA" id="ARBA00022525"/>
    </source>
</evidence>
<feature type="transmembrane region" description="Helical" evidence="19">
    <location>
        <begin position="454"/>
        <end position="472"/>
    </location>
</feature>
<evidence type="ECO:0000313" key="25">
    <source>
        <dbReference type="Proteomes" id="UP000440578"/>
    </source>
</evidence>
<feature type="domain" description="Reelin" evidence="23">
    <location>
        <begin position="13"/>
        <end position="183"/>
    </location>
</feature>
<evidence type="ECO:0000259" key="22">
    <source>
        <dbReference type="PROSITE" id="PS50939"/>
    </source>
</evidence>
<evidence type="ECO:0000256" key="14">
    <source>
        <dbReference type="ARBA" id="ARBA00022989"/>
    </source>
</evidence>
<feature type="signal peptide" evidence="20">
    <location>
        <begin position="1"/>
        <end position="26"/>
    </location>
</feature>
<feature type="domain" description="Cytochrome b561" evidence="22">
    <location>
        <begin position="343"/>
        <end position="540"/>
    </location>
</feature>
<sequence length="598" mass="63537">MCTVSGSGRALCLLVAVTALAVPGRALPEGAPGDGAVCSSLRPRHGSHKPQPGPAPFRLAARAAEPAGQWRVTLSGEQPFRGVLLQARAAAGDDPTPLGRFTASSDTHLIDCSGQPQSALTHSTPTSRDSLEVTWSAANSSGPVRFVATVVADYRTWWENVHSEPITVVTATRNTLRAAPLQESVASSAEEVYAGCSAAEYRCFGAPAGCEATKQCDVLFTYVTDGAEFKMRLMAAGQDDTYAAVGFSTDDKMSSDGVIVCAANDADNPPKVYYARNLDTGRDCEITSEANPESASAVQTWEKDGYFMCSFTQEADLVISDQMTIDLMAEHFLLVATGPIDASLKLRYHHSKREASAAAVNLTDASSPGAAGVPALIKAHGAFMLIAWIGTSGIGIISAQFFRGVWVGKKVLGTDVWFTIHRALMVMTALCTWIGFALISAQLGGLDFDHSHNIVGFVVFLLTIVQVFGAALRPHPDHRLRPLFAWGHRIGGVSAYLLAVTALLLAQQLAKTTLPDYWFWVVVAAVIVHLIISVLLLITDRCSSPDLSGSPQVAPDTDALLKTEAPGSPLRRAMLGFYVFSSAGFVIALVTILIVSTA</sequence>
<dbReference type="AlphaFoldDB" id="A0A6A4V6P4"/>
<evidence type="ECO:0000256" key="6">
    <source>
        <dbReference type="ARBA" id="ARBA00022448"/>
    </source>
</evidence>
<dbReference type="Gene3D" id="2.60.40.4060">
    <property type="entry name" value="Reeler domain"/>
    <property type="match status" value="1"/>
</dbReference>
<evidence type="ECO:0000259" key="21">
    <source>
        <dbReference type="PROSITE" id="PS50836"/>
    </source>
</evidence>
<feature type="chain" id="PRO_5025693655" evidence="20">
    <location>
        <begin position="27"/>
        <end position="598"/>
    </location>
</feature>
<evidence type="ECO:0000256" key="18">
    <source>
        <dbReference type="ARBA" id="ARBA00023180"/>
    </source>
</evidence>
<evidence type="ECO:0000259" key="23">
    <source>
        <dbReference type="PROSITE" id="PS51019"/>
    </source>
</evidence>
<dbReference type="PROSITE" id="PS51019">
    <property type="entry name" value="REELIN"/>
    <property type="match status" value="1"/>
</dbReference>
<feature type="transmembrane region" description="Helical" evidence="19">
    <location>
        <begin position="575"/>
        <end position="595"/>
    </location>
</feature>
<dbReference type="GO" id="GO:0016020">
    <property type="term" value="C:membrane"/>
    <property type="evidence" value="ECO:0007669"/>
    <property type="project" value="UniProtKB-SubCell"/>
</dbReference>
<keyword evidence="6" id="KW-0813">Transport</keyword>
<evidence type="ECO:0000256" key="17">
    <source>
        <dbReference type="ARBA" id="ARBA00023136"/>
    </source>
</evidence>
<feature type="transmembrane region" description="Helical" evidence="19">
    <location>
        <begin position="423"/>
        <end position="442"/>
    </location>
</feature>
<keyword evidence="8" id="KW-0929">Antimicrobial</keyword>
<dbReference type="Gene3D" id="1.20.120.1770">
    <property type="match status" value="1"/>
</dbReference>
<feature type="transmembrane region" description="Helical" evidence="19">
    <location>
        <begin position="382"/>
        <end position="402"/>
    </location>
</feature>
<dbReference type="PANTHER" id="PTHR45828:SF9">
    <property type="entry name" value="CELL WALL INTEGRITY AND STRESS RESPONSE COMPONENT 4-LIKE-RELATED"/>
    <property type="match status" value="1"/>
</dbReference>
<name>A0A6A4V6P4_AMPAM</name>
<dbReference type="CDD" id="cd08544">
    <property type="entry name" value="Reeler"/>
    <property type="match status" value="1"/>
</dbReference>
<evidence type="ECO:0000256" key="3">
    <source>
        <dbReference type="ARBA" id="ARBA00004613"/>
    </source>
</evidence>
<evidence type="ECO:0000256" key="10">
    <source>
        <dbReference type="ARBA" id="ARBA00022692"/>
    </source>
</evidence>
<keyword evidence="18" id="KW-0325">Glycoprotein</keyword>
<dbReference type="InterPro" id="IPR051237">
    <property type="entry name" value="Ferric-chelate_Red/DefProt"/>
</dbReference>
<dbReference type="OrthoDB" id="6418377at2759"/>
<keyword evidence="11 20" id="KW-0732">Signal</keyword>
<dbReference type="GO" id="GO:0042742">
    <property type="term" value="P:defense response to bacterium"/>
    <property type="evidence" value="ECO:0007669"/>
    <property type="project" value="UniProtKB-KW"/>
</dbReference>
<keyword evidence="14 19" id="KW-1133">Transmembrane helix</keyword>
<dbReference type="CDD" id="cd08760">
    <property type="entry name" value="Cyt_b561_FRRS1_like"/>
    <property type="match status" value="1"/>
</dbReference>
<accession>A0A6A4V6P4</accession>
<dbReference type="SMART" id="SM00665">
    <property type="entry name" value="B561"/>
    <property type="match status" value="1"/>
</dbReference>
<evidence type="ECO:0000256" key="5">
    <source>
        <dbReference type="ARBA" id="ARBA00009195"/>
    </source>
</evidence>
<evidence type="ECO:0000256" key="16">
    <source>
        <dbReference type="ARBA" id="ARBA00023022"/>
    </source>
</evidence>
<feature type="transmembrane region" description="Helical" evidence="19">
    <location>
        <begin position="484"/>
        <end position="505"/>
    </location>
</feature>
<evidence type="ECO:0000256" key="20">
    <source>
        <dbReference type="SAM" id="SignalP"/>
    </source>
</evidence>
<keyword evidence="12" id="KW-0391">Immunity</keyword>
<keyword evidence="7" id="KW-0964">Secreted</keyword>
<keyword evidence="10 19" id="KW-0812">Transmembrane</keyword>
<dbReference type="Proteomes" id="UP000440578">
    <property type="component" value="Unassembled WGS sequence"/>
</dbReference>
<evidence type="ECO:0000256" key="11">
    <source>
        <dbReference type="ARBA" id="ARBA00022729"/>
    </source>
</evidence>
<keyword evidence="15" id="KW-0408">Iron</keyword>
<dbReference type="GO" id="GO:0005576">
    <property type="term" value="C:extracellular region"/>
    <property type="evidence" value="ECO:0007669"/>
    <property type="project" value="UniProtKB-SubCell"/>
</dbReference>
<dbReference type="InterPro" id="IPR042307">
    <property type="entry name" value="Reeler_sf"/>
</dbReference>
<evidence type="ECO:0000256" key="15">
    <source>
        <dbReference type="ARBA" id="ARBA00023004"/>
    </source>
</evidence>
<evidence type="ECO:0000256" key="19">
    <source>
        <dbReference type="SAM" id="Phobius"/>
    </source>
</evidence>
<comment type="similarity">
    <text evidence="4">Belongs to the insect defense protein family.</text>
</comment>